<organism evidence="1 2">
    <name type="scientific">Luoshenia tenuis</name>
    <dbReference type="NCBI Taxonomy" id="2763654"/>
    <lineage>
        <taxon>Bacteria</taxon>
        <taxon>Bacillati</taxon>
        <taxon>Bacillota</taxon>
        <taxon>Clostridia</taxon>
        <taxon>Christensenellales</taxon>
        <taxon>Christensenellaceae</taxon>
        <taxon>Luoshenia</taxon>
    </lineage>
</organism>
<accession>A0A926D1D8</accession>
<keyword evidence="2" id="KW-1185">Reference proteome</keyword>
<proteinExistence type="predicted"/>
<comment type="caution">
    <text evidence="1">The sequence shown here is derived from an EMBL/GenBank/DDBJ whole genome shotgun (WGS) entry which is preliminary data.</text>
</comment>
<reference evidence="1" key="1">
    <citation type="submission" date="2020-08" db="EMBL/GenBank/DDBJ databases">
        <title>Genome public.</title>
        <authorList>
            <person name="Liu C."/>
            <person name="Sun Q."/>
        </authorList>
    </citation>
    <scope>NUCLEOTIDE SEQUENCE</scope>
    <source>
        <strain evidence="1">NSJ-44</strain>
    </source>
</reference>
<gene>
    <name evidence="1" type="ORF">H8699_08515</name>
</gene>
<dbReference type="EMBL" id="JACRSO010000003">
    <property type="protein sequence ID" value="MBC8529468.1"/>
    <property type="molecule type" value="Genomic_DNA"/>
</dbReference>
<evidence type="ECO:0000313" key="1">
    <source>
        <dbReference type="EMBL" id="MBC8529468.1"/>
    </source>
</evidence>
<evidence type="ECO:0000313" key="2">
    <source>
        <dbReference type="Proteomes" id="UP000654279"/>
    </source>
</evidence>
<dbReference type="Proteomes" id="UP000654279">
    <property type="component" value="Unassembled WGS sequence"/>
</dbReference>
<dbReference type="RefSeq" id="WP_249285311.1">
    <property type="nucleotide sequence ID" value="NZ_JACRSO010000003.1"/>
</dbReference>
<dbReference type="Pfam" id="PF20648">
    <property type="entry name" value="DUF6809"/>
    <property type="match status" value="1"/>
</dbReference>
<dbReference type="InterPro" id="IPR049215">
    <property type="entry name" value="DUF6809"/>
</dbReference>
<sequence>MKSLLEALYAGEITPWQSALPKTDEHKALLKKIENEEHYFSEKMSSDDYKRVQSLEDLLTLADHLETADIYARGFALGTLLMQEVMALRERLMQ</sequence>
<name>A0A926D1D8_9FIRM</name>
<dbReference type="AlphaFoldDB" id="A0A926D1D8"/>
<protein>
    <submittedName>
        <fullName evidence="1">Uncharacterized protein</fullName>
    </submittedName>
</protein>